<organism evidence="2 3">
    <name type="scientific">Reticulomyxa filosa</name>
    <dbReference type="NCBI Taxonomy" id="46433"/>
    <lineage>
        <taxon>Eukaryota</taxon>
        <taxon>Sar</taxon>
        <taxon>Rhizaria</taxon>
        <taxon>Retaria</taxon>
        <taxon>Foraminifera</taxon>
        <taxon>Monothalamids</taxon>
        <taxon>Reticulomyxidae</taxon>
        <taxon>Reticulomyxa</taxon>
    </lineage>
</organism>
<evidence type="ECO:0000313" key="2">
    <source>
        <dbReference type="EMBL" id="ETO24522.1"/>
    </source>
</evidence>
<feature type="chain" id="PRO_5004975638" evidence="1">
    <location>
        <begin position="28"/>
        <end position="200"/>
    </location>
</feature>
<dbReference type="Proteomes" id="UP000023152">
    <property type="component" value="Unassembled WGS sequence"/>
</dbReference>
<feature type="signal peptide" evidence="1">
    <location>
        <begin position="1"/>
        <end position="27"/>
    </location>
</feature>
<evidence type="ECO:0000256" key="1">
    <source>
        <dbReference type="SAM" id="SignalP"/>
    </source>
</evidence>
<accession>X6NGN5</accession>
<proteinExistence type="predicted"/>
<keyword evidence="1" id="KW-0732">Signal</keyword>
<dbReference type="EMBL" id="ASPP01009170">
    <property type="protein sequence ID" value="ETO24522.1"/>
    <property type="molecule type" value="Genomic_DNA"/>
</dbReference>
<protein>
    <submittedName>
        <fullName evidence="2">Uncharacterized protein</fullName>
    </submittedName>
</protein>
<reference evidence="2 3" key="1">
    <citation type="journal article" date="2013" name="Curr. Biol.">
        <title>The Genome of the Foraminiferan Reticulomyxa filosa.</title>
        <authorList>
            <person name="Glockner G."/>
            <person name="Hulsmann N."/>
            <person name="Schleicher M."/>
            <person name="Noegel A.A."/>
            <person name="Eichinger L."/>
            <person name="Gallinger C."/>
            <person name="Pawlowski J."/>
            <person name="Sierra R."/>
            <person name="Euteneuer U."/>
            <person name="Pillet L."/>
            <person name="Moustafa A."/>
            <person name="Platzer M."/>
            <person name="Groth M."/>
            <person name="Szafranski K."/>
            <person name="Schliwa M."/>
        </authorList>
    </citation>
    <scope>NUCLEOTIDE SEQUENCE [LARGE SCALE GENOMIC DNA]</scope>
</reference>
<sequence>MDCHLLFLCRYCLLSLLYFCGITKQQSRVTFLIYDVLYMDPSILKNRKEIKKKNTTLELEDMSGQIADDLRIRSLWFSQEPENDQYTGQTYADPQHEQEWDCLFDIELKKQKWINFFFFVNKSDWPSRNHKNAAIVITRKNLTKHNIPKCNIMCYRTATHTHNVTSAHTIPVVLFDAFLCPLYLRIEILKTQQKKKKKKI</sequence>
<gene>
    <name evidence="2" type="ORF">RFI_12633</name>
</gene>
<evidence type="ECO:0000313" key="3">
    <source>
        <dbReference type="Proteomes" id="UP000023152"/>
    </source>
</evidence>
<dbReference type="AlphaFoldDB" id="X6NGN5"/>
<comment type="caution">
    <text evidence="2">The sequence shown here is derived from an EMBL/GenBank/DDBJ whole genome shotgun (WGS) entry which is preliminary data.</text>
</comment>
<name>X6NGN5_RETFI</name>
<keyword evidence="3" id="KW-1185">Reference proteome</keyword>